<dbReference type="Proteomes" id="UP000626109">
    <property type="component" value="Unassembled WGS sequence"/>
</dbReference>
<dbReference type="AlphaFoldDB" id="A0A813KCV6"/>
<feature type="region of interest" description="Disordered" evidence="4">
    <location>
        <begin position="397"/>
        <end position="445"/>
    </location>
</feature>
<dbReference type="PROSITE" id="PS00028">
    <property type="entry name" value="ZINC_FINGER_C2H2_1"/>
    <property type="match status" value="1"/>
</dbReference>
<evidence type="ECO:0000256" key="1">
    <source>
        <dbReference type="ARBA" id="ARBA00022443"/>
    </source>
</evidence>
<dbReference type="GO" id="GO:0003743">
    <property type="term" value="F:translation initiation factor activity"/>
    <property type="evidence" value="ECO:0007669"/>
    <property type="project" value="InterPro"/>
</dbReference>
<feature type="compositionally biased region" description="Low complexity" evidence="4">
    <location>
        <begin position="285"/>
        <end position="304"/>
    </location>
</feature>
<dbReference type="PROSITE" id="PS50296">
    <property type="entry name" value="SUI1"/>
    <property type="match status" value="1"/>
</dbReference>
<accession>A0A813KCV6</accession>
<evidence type="ECO:0000313" key="8">
    <source>
        <dbReference type="EMBL" id="CAE8696740.1"/>
    </source>
</evidence>
<feature type="domain" description="C2H2-type" evidence="6">
    <location>
        <begin position="318"/>
        <end position="346"/>
    </location>
</feature>
<proteinExistence type="predicted"/>
<protein>
    <submittedName>
        <fullName evidence="8">Uncharacterized protein</fullName>
    </submittedName>
</protein>
<evidence type="ECO:0000259" key="7">
    <source>
        <dbReference type="PROSITE" id="PS50296"/>
    </source>
</evidence>
<dbReference type="PROSITE" id="PS50002">
    <property type="entry name" value="SH3"/>
    <property type="match status" value="1"/>
</dbReference>
<gene>
    <name evidence="8" type="ORF">PGLA2088_LOCUS29959</name>
</gene>
<dbReference type="Pfam" id="PF01253">
    <property type="entry name" value="SUI1"/>
    <property type="match status" value="1"/>
</dbReference>
<feature type="domain" description="SUI1" evidence="7">
    <location>
        <begin position="25"/>
        <end position="94"/>
    </location>
</feature>
<reference evidence="8" key="1">
    <citation type="submission" date="2021-02" db="EMBL/GenBank/DDBJ databases">
        <authorList>
            <person name="Dougan E. K."/>
            <person name="Rhodes N."/>
            <person name="Thang M."/>
            <person name="Chan C."/>
        </authorList>
    </citation>
    <scope>NUCLEOTIDE SEQUENCE</scope>
</reference>
<evidence type="ECO:0000256" key="2">
    <source>
        <dbReference type="PROSITE-ProRule" id="PRU00042"/>
    </source>
</evidence>
<dbReference type="InterPro" id="IPR013087">
    <property type="entry name" value="Znf_C2H2_type"/>
</dbReference>
<organism evidence="8 9">
    <name type="scientific">Polarella glacialis</name>
    <name type="common">Dinoflagellate</name>
    <dbReference type="NCBI Taxonomy" id="89957"/>
    <lineage>
        <taxon>Eukaryota</taxon>
        <taxon>Sar</taxon>
        <taxon>Alveolata</taxon>
        <taxon>Dinophyceae</taxon>
        <taxon>Suessiales</taxon>
        <taxon>Suessiaceae</taxon>
        <taxon>Polarella</taxon>
    </lineage>
</organism>
<keyword evidence="2" id="KW-0863">Zinc-finger</keyword>
<evidence type="ECO:0000256" key="4">
    <source>
        <dbReference type="SAM" id="MobiDB-lite"/>
    </source>
</evidence>
<dbReference type="InterPro" id="IPR036877">
    <property type="entry name" value="SUI1_dom_sf"/>
</dbReference>
<feature type="domain" description="SH3" evidence="5">
    <location>
        <begin position="516"/>
        <end position="582"/>
    </location>
</feature>
<feature type="region of interest" description="Disordered" evidence="4">
    <location>
        <begin position="346"/>
        <end position="380"/>
    </location>
</feature>
<sequence>MAVAAGATKLPACGFSVSAGKKGNLPLSVEKRPKGKKVTIISNVQGSAKSLLSALSSLLGCGGTLRQEASGVHWTLEIQGDQTERVSTALTQLGCLRGIKKEVDPKDKKKVVEVSRVCAYDKFLRRAEPGKEVSSLIGVAYASQLLPGAECTKWHGEWPYCRGRCEKTDMRDVFDERHDHDNAGGEAVDFTSPTPVSSTAELNIILRSMGMLAEVGEAAKAWGRNVVVAPADRGGLQVRHHVGSGYSLGDYRRVAINPGSTLLEWEDPRNKTTAASRVAARHASRGAPSGSRSQSSGPSRRPAAPTRPPPAPPRLGIFPCPFCGSMFGLHKTLKLHVRNVHPGQQCPRPGAAGAAPPAPAVSVLRSRTPAPPAPTNTVPGFTPEIVTEVFPRINVSVGGSTGSRSQPATSTVRASQAQSAAKQLLHDPPAADKVAPSTYERPRREQKSPCPICSVYFLHERIEAHVEACLTASQAAAASSESEGSDDLGFWAETIAEGAALSLSKTGQSEANPTSAALEIFLVLEDFQPNQEAQLHVRRGDKVHVVWQQPPEEGGYWAYGCLAQQPERVGYVPLENMAPLQDAKGAEASSAETCDAPGVGSALAAGGATVSFETGDAPGAGSALAAEGEETLPEEWLESFLLLDLPEHRAMEFWEVFEVLRQDMPLEAAWLAALRGACGDDTINVGSVVSGRSAKAARKEDDGVDIVYVASPRDETISEADADIRQVLFAWEPEADAQTIQLKVSPGARFLLSWSQPEEEGGFWAYGYVLGAREQLGYVPLHILAQRVEEATPAAVASSGKARRRRQAAPEVATQSPRTARLIESLLVDNEKTSGFSQSPAPFSFEEPLAPLQPRVELEDWAQNRLEKLTRQFCLAHLDAAVAFAALSICTSASEMREE</sequence>
<dbReference type="PROSITE" id="PS50157">
    <property type="entry name" value="ZINC_FINGER_C2H2_2"/>
    <property type="match status" value="1"/>
</dbReference>
<evidence type="ECO:0000313" key="9">
    <source>
        <dbReference type="Proteomes" id="UP000626109"/>
    </source>
</evidence>
<feature type="region of interest" description="Disordered" evidence="4">
    <location>
        <begin position="266"/>
        <end position="313"/>
    </location>
</feature>
<dbReference type="PANTHER" id="PTHR48125:SF10">
    <property type="entry name" value="OS12G0136300 PROTEIN"/>
    <property type="match status" value="1"/>
</dbReference>
<dbReference type="Gene3D" id="3.30.780.10">
    <property type="entry name" value="SUI1-like domain"/>
    <property type="match status" value="1"/>
</dbReference>
<dbReference type="SUPFAM" id="SSF50044">
    <property type="entry name" value="SH3-domain"/>
    <property type="match status" value="1"/>
</dbReference>
<keyword evidence="1 3" id="KW-0728">SH3 domain</keyword>
<keyword evidence="2" id="KW-0862">Zinc</keyword>
<name>A0A813KCV6_POLGL</name>
<dbReference type="SUPFAM" id="SSF55159">
    <property type="entry name" value="eIF1-like"/>
    <property type="match status" value="1"/>
</dbReference>
<feature type="non-terminal residue" evidence="8">
    <location>
        <position position="899"/>
    </location>
</feature>
<dbReference type="InterPro" id="IPR001950">
    <property type="entry name" value="SUI1"/>
</dbReference>
<dbReference type="CDD" id="cd00174">
    <property type="entry name" value="SH3"/>
    <property type="match status" value="1"/>
</dbReference>
<evidence type="ECO:0000259" key="5">
    <source>
        <dbReference type="PROSITE" id="PS50002"/>
    </source>
</evidence>
<dbReference type="Gene3D" id="2.30.30.40">
    <property type="entry name" value="SH3 Domains"/>
    <property type="match status" value="1"/>
</dbReference>
<dbReference type="PANTHER" id="PTHR48125">
    <property type="entry name" value="LP07818P1"/>
    <property type="match status" value="1"/>
</dbReference>
<dbReference type="GO" id="GO:0008270">
    <property type="term" value="F:zinc ion binding"/>
    <property type="evidence" value="ECO:0007669"/>
    <property type="project" value="UniProtKB-KW"/>
</dbReference>
<feature type="compositionally biased region" description="Polar residues" evidence="4">
    <location>
        <begin position="402"/>
        <end position="413"/>
    </location>
</feature>
<dbReference type="EMBL" id="CAJNNW010028566">
    <property type="protein sequence ID" value="CAE8696740.1"/>
    <property type="molecule type" value="Genomic_DNA"/>
</dbReference>
<dbReference type="InterPro" id="IPR001452">
    <property type="entry name" value="SH3_domain"/>
</dbReference>
<evidence type="ECO:0000256" key="3">
    <source>
        <dbReference type="PROSITE-ProRule" id="PRU00192"/>
    </source>
</evidence>
<evidence type="ECO:0000259" key="6">
    <source>
        <dbReference type="PROSITE" id="PS50157"/>
    </source>
</evidence>
<comment type="caution">
    <text evidence="8">The sequence shown here is derived from an EMBL/GenBank/DDBJ whole genome shotgun (WGS) entry which is preliminary data.</text>
</comment>
<dbReference type="InterPro" id="IPR036028">
    <property type="entry name" value="SH3-like_dom_sf"/>
</dbReference>
<dbReference type="Pfam" id="PF07653">
    <property type="entry name" value="SH3_2"/>
    <property type="match status" value="1"/>
</dbReference>
<keyword evidence="2" id="KW-0479">Metal-binding</keyword>